<feature type="region of interest" description="Disordered" evidence="1">
    <location>
        <begin position="485"/>
        <end position="583"/>
    </location>
</feature>
<feature type="region of interest" description="Disordered" evidence="1">
    <location>
        <begin position="620"/>
        <end position="676"/>
    </location>
</feature>
<feature type="compositionally biased region" description="Polar residues" evidence="1">
    <location>
        <begin position="44"/>
        <end position="65"/>
    </location>
</feature>
<protein>
    <recommendedName>
        <fullName evidence="2">HSA domain-containing protein</fullName>
    </recommendedName>
</protein>
<organism evidence="3 4">
    <name type="scientific">Postia placenta MAD-698-R-SB12</name>
    <dbReference type="NCBI Taxonomy" id="670580"/>
    <lineage>
        <taxon>Eukaryota</taxon>
        <taxon>Fungi</taxon>
        <taxon>Dikarya</taxon>
        <taxon>Basidiomycota</taxon>
        <taxon>Agaricomycotina</taxon>
        <taxon>Agaricomycetes</taxon>
        <taxon>Polyporales</taxon>
        <taxon>Adustoporiaceae</taxon>
        <taxon>Rhodonia</taxon>
    </lineage>
</organism>
<feature type="compositionally biased region" description="Basic and acidic residues" evidence="1">
    <location>
        <begin position="658"/>
        <end position="676"/>
    </location>
</feature>
<feature type="compositionally biased region" description="Acidic residues" evidence="1">
    <location>
        <begin position="421"/>
        <end position="433"/>
    </location>
</feature>
<dbReference type="Proteomes" id="UP000194127">
    <property type="component" value="Unassembled WGS sequence"/>
</dbReference>
<evidence type="ECO:0000313" key="3">
    <source>
        <dbReference type="EMBL" id="OSX65120.1"/>
    </source>
</evidence>
<dbReference type="OrthoDB" id="5364245at2759"/>
<dbReference type="InterPro" id="IPR014012">
    <property type="entry name" value="HSA_dom"/>
</dbReference>
<evidence type="ECO:0000259" key="2">
    <source>
        <dbReference type="Pfam" id="PF07529"/>
    </source>
</evidence>
<feature type="non-terminal residue" evidence="3">
    <location>
        <position position="1"/>
    </location>
</feature>
<feature type="compositionally biased region" description="Pro residues" evidence="1">
    <location>
        <begin position="68"/>
        <end position="82"/>
    </location>
</feature>
<proteinExistence type="predicted"/>
<feature type="region of interest" description="Disordered" evidence="1">
    <location>
        <begin position="408"/>
        <end position="468"/>
    </location>
</feature>
<dbReference type="RefSeq" id="XP_024341914.1">
    <property type="nucleotide sequence ID" value="XM_024484483.1"/>
</dbReference>
<dbReference type="GeneID" id="36329432"/>
<name>A0A1X6N9D0_9APHY</name>
<evidence type="ECO:0000256" key="1">
    <source>
        <dbReference type="SAM" id="MobiDB-lite"/>
    </source>
</evidence>
<feature type="domain" description="HSA" evidence="2">
    <location>
        <begin position="358"/>
        <end position="393"/>
    </location>
</feature>
<gene>
    <name evidence="3" type="ORF">POSPLADRAFT_1134476</name>
</gene>
<dbReference type="Pfam" id="PF07529">
    <property type="entry name" value="HSA"/>
    <property type="match status" value="1"/>
</dbReference>
<keyword evidence="4" id="KW-1185">Reference proteome</keyword>
<sequence length="759" mass="83229">ISSQVPEKVSLDRLQTGSGAEVPIPVFSEAGEETSALAAAPLGNVTNKTHKSNSSSRPTLPTISVSKPPAPLPLSLPTPEPLESPTSEMRPSADDDIEANGDMVMREIDLGHRRISAGNDDEPPAKDEDDSPVLIHADDAPLPDTPIRLVGGGGTSGTVDESLQNEGVLVEEPESVELSPVRSNDTAVTAVAHGKKKSISSSLKNFGQLGGGKRSSVSSLGRWIMSQSVETLLEERLLQLQQISERRTSLLQEMYHLIHKRENFGSSLSFELKDGEQMQSFLDRFDLEKHPETGHISNMPVSELLGDELDTEMSESVDTSPPSVKIESPITEPPTPPERLSQDILPLPEEMDTGEMEKWMRIDFREERRWKVALAFGLAQSVMAWHEAGTLEERVRRGICVLWKRPQPEQDDTAADRADQDAVEIPDMDDETGPDSRDTNTPANDYGSDDDSDDEQEKEQEQDRRDVFDALAPGTLLAEALADKEAKVDGSGSDHVQFKTEDVEDTSGLRNTLDERADAMDVDSKPAIEDNVERDSGTKALENEDPTATALKDSSSDPVLTHHSTDTQASHSSGKARSKAKSTAYAPLREEIIYSAVDKLFIDCDELDLAKGMSELSTDDYLQSLPPPPDLTSIFPDLTPFGLPEPVTSGPSPSGGNEGRRKSDKRTDKDDPNRRVEETAYNKLYPMSDFMHTKPTLLGALHPSKHWHDGEWDNVEDAVIATEFDSPSPRVIEESSCRRTRGAANARLNLYGTRLMMQS</sequence>
<feature type="region of interest" description="Disordered" evidence="1">
    <location>
        <begin position="1"/>
        <end position="96"/>
    </location>
</feature>
<accession>A0A1X6N9D0</accession>
<dbReference type="AlphaFoldDB" id="A0A1X6N9D0"/>
<feature type="compositionally biased region" description="Acidic residues" evidence="1">
    <location>
        <begin position="447"/>
        <end position="458"/>
    </location>
</feature>
<reference evidence="3 4" key="1">
    <citation type="submission" date="2017-04" db="EMBL/GenBank/DDBJ databases">
        <title>Genome Sequence of the Model Brown-Rot Fungus Postia placenta SB12.</title>
        <authorList>
            <consortium name="DOE Joint Genome Institute"/>
            <person name="Gaskell J."/>
            <person name="Kersten P."/>
            <person name="Larrondo L.F."/>
            <person name="Canessa P."/>
            <person name="Martinez D."/>
            <person name="Hibbett D."/>
            <person name="Schmoll M."/>
            <person name="Kubicek C.P."/>
            <person name="Martinez A.T."/>
            <person name="Yadav J."/>
            <person name="Master E."/>
            <person name="Magnuson J.K."/>
            <person name="James T."/>
            <person name="Yaver D."/>
            <person name="Berka R."/>
            <person name="Labutti K."/>
            <person name="Lipzen A."/>
            <person name="Aerts A."/>
            <person name="Barry K."/>
            <person name="Henrissat B."/>
            <person name="Blanchette R."/>
            <person name="Grigoriev I."/>
            <person name="Cullen D."/>
        </authorList>
    </citation>
    <scope>NUCLEOTIDE SEQUENCE [LARGE SCALE GENOMIC DNA]</scope>
    <source>
        <strain evidence="3 4">MAD-698-R-SB12</strain>
    </source>
</reference>
<feature type="compositionally biased region" description="Basic and acidic residues" evidence="1">
    <location>
        <begin position="512"/>
        <end position="537"/>
    </location>
</feature>
<feature type="compositionally biased region" description="Basic and acidic residues" evidence="1">
    <location>
        <begin position="459"/>
        <end position="468"/>
    </location>
</feature>
<evidence type="ECO:0000313" key="4">
    <source>
        <dbReference type="Proteomes" id="UP000194127"/>
    </source>
</evidence>
<feature type="region of interest" description="Disordered" evidence="1">
    <location>
        <begin position="310"/>
        <end position="342"/>
    </location>
</feature>
<dbReference type="EMBL" id="KZ110593">
    <property type="protein sequence ID" value="OSX65120.1"/>
    <property type="molecule type" value="Genomic_DNA"/>
</dbReference>
<dbReference type="STRING" id="670580.A0A1X6N9D0"/>